<evidence type="ECO:0000313" key="3">
    <source>
        <dbReference type="EMBL" id="CAD7411186.1"/>
    </source>
</evidence>
<reference evidence="3" key="1">
    <citation type="submission" date="2020-11" db="EMBL/GenBank/DDBJ databases">
        <authorList>
            <person name="Tran Van P."/>
        </authorList>
    </citation>
    <scope>NUCLEOTIDE SEQUENCE</scope>
</reference>
<dbReference type="AlphaFoldDB" id="A0A7R9DAJ8"/>
<evidence type="ECO:0000256" key="2">
    <source>
        <dbReference type="SAM" id="Phobius"/>
    </source>
</evidence>
<feature type="transmembrane region" description="Helical" evidence="2">
    <location>
        <begin position="48"/>
        <end position="68"/>
    </location>
</feature>
<keyword evidence="2" id="KW-1133">Transmembrane helix</keyword>
<keyword evidence="2" id="KW-0812">Transmembrane</keyword>
<organism evidence="3">
    <name type="scientific">Timema cristinae</name>
    <name type="common">Walking stick</name>
    <dbReference type="NCBI Taxonomy" id="61476"/>
    <lineage>
        <taxon>Eukaryota</taxon>
        <taxon>Metazoa</taxon>
        <taxon>Ecdysozoa</taxon>
        <taxon>Arthropoda</taxon>
        <taxon>Hexapoda</taxon>
        <taxon>Insecta</taxon>
        <taxon>Pterygota</taxon>
        <taxon>Neoptera</taxon>
        <taxon>Polyneoptera</taxon>
        <taxon>Phasmatodea</taxon>
        <taxon>Timematodea</taxon>
        <taxon>Timematoidea</taxon>
        <taxon>Timematidae</taxon>
        <taxon>Timema</taxon>
    </lineage>
</organism>
<evidence type="ECO:0000256" key="1">
    <source>
        <dbReference type="SAM" id="MobiDB-lite"/>
    </source>
</evidence>
<name>A0A7R9DAJ8_TIMCR</name>
<protein>
    <submittedName>
        <fullName evidence="3">Uncharacterized protein</fullName>
    </submittedName>
</protein>
<feature type="region of interest" description="Disordered" evidence="1">
    <location>
        <begin position="118"/>
        <end position="208"/>
    </location>
</feature>
<keyword evidence="2" id="KW-0472">Membrane</keyword>
<feature type="compositionally biased region" description="Low complexity" evidence="1">
    <location>
        <begin position="133"/>
        <end position="148"/>
    </location>
</feature>
<proteinExistence type="predicted"/>
<accession>A0A7R9DAJ8</accession>
<dbReference type="EMBL" id="OC322077">
    <property type="protein sequence ID" value="CAD7411186.1"/>
    <property type="molecule type" value="Genomic_DNA"/>
</dbReference>
<gene>
    <name evidence="3" type="ORF">TCEB3V08_LOCUS10830</name>
</gene>
<sequence length="208" mass="23474">MVPVTFRTTRFFTTFRTTLPEKDYIHDQRYVRKGEQQDDSLTSKLDQLYLLGCLGLVLLILILLTLWSKELYLCFKKRKCNKFFYSAKEKKLAAIKVISSNNQTTDQRMGYRAEGLKLEMPPPQDASVPRSVSPSQYPTTPATASTPLSRHHNHHTPHTSTPLSRPRHPTEDATLDYAYDNPALSSSSPVLDKQGAGSGVAPRQESSF</sequence>